<gene>
    <name evidence="2" type="ORF">ETD86_37060</name>
</gene>
<keyword evidence="1" id="KW-0472">Membrane</keyword>
<dbReference type="Proteomes" id="UP000309128">
    <property type="component" value="Unassembled WGS sequence"/>
</dbReference>
<organism evidence="2 3">
    <name type="scientific">Nonomuraea turkmeniaca</name>
    <dbReference type="NCBI Taxonomy" id="103838"/>
    <lineage>
        <taxon>Bacteria</taxon>
        <taxon>Bacillati</taxon>
        <taxon>Actinomycetota</taxon>
        <taxon>Actinomycetes</taxon>
        <taxon>Streptosporangiales</taxon>
        <taxon>Streptosporangiaceae</taxon>
        <taxon>Nonomuraea</taxon>
    </lineage>
</organism>
<evidence type="ECO:0000313" key="2">
    <source>
        <dbReference type="EMBL" id="TMR11056.1"/>
    </source>
</evidence>
<name>A0A5S4F4I3_9ACTN</name>
<dbReference type="AlphaFoldDB" id="A0A5S4F4I3"/>
<evidence type="ECO:0000313" key="3">
    <source>
        <dbReference type="Proteomes" id="UP000309128"/>
    </source>
</evidence>
<dbReference type="EMBL" id="VCKY01000168">
    <property type="protein sequence ID" value="TMR11056.1"/>
    <property type="molecule type" value="Genomic_DNA"/>
</dbReference>
<sequence length="86" mass="9940">MSLASLDPGNAATGWAVVGGGLILLLFAGLSWAWRRLRRISDPPNTAERILREALDEEASRDRAHLERIDLKRMESEWRKWQERDR</sequence>
<reference evidence="2 3" key="1">
    <citation type="submission" date="2019-05" db="EMBL/GenBank/DDBJ databases">
        <title>Draft genome sequence of Nonomuraea turkmeniaca DSM 43926.</title>
        <authorList>
            <person name="Saricaoglu S."/>
            <person name="Isik K."/>
        </authorList>
    </citation>
    <scope>NUCLEOTIDE SEQUENCE [LARGE SCALE GENOMIC DNA]</scope>
    <source>
        <strain evidence="2 3">DSM 43926</strain>
    </source>
</reference>
<comment type="caution">
    <text evidence="2">The sequence shown here is derived from an EMBL/GenBank/DDBJ whole genome shotgun (WGS) entry which is preliminary data.</text>
</comment>
<feature type="transmembrane region" description="Helical" evidence="1">
    <location>
        <begin position="12"/>
        <end position="34"/>
    </location>
</feature>
<dbReference type="RefSeq" id="WP_138671305.1">
    <property type="nucleotide sequence ID" value="NZ_VCKY01000168.1"/>
</dbReference>
<keyword evidence="1" id="KW-0812">Transmembrane</keyword>
<keyword evidence="1" id="KW-1133">Transmembrane helix</keyword>
<proteinExistence type="predicted"/>
<evidence type="ECO:0000256" key="1">
    <source>
        <dbReference type="SAM" id="Phobius"/>
    </source>
</evidence>
<keyword evidence="3" id="KW-1185">Reference proteome</keyword>
<accession>A0A5S4F4I3</accession>
<protein>
    <submittedName>
        <fullName evidence="2">Uncharacterized protein</fullName>
    </submittedName>
</protein>